<proteinExistence type="predicted"/>
<organism evidence="2 3">
    <name type="scientific">Pseudocercospora fijiensis (strain CIRAD86)</name>
    <name type="common">Black leaf streak disease fungus</name>
    <name type="synonym">Mycosphaerella fijiensis</name>
    <dbReference type="NCBI Taxonomy" id="383855"/>
    <lineage>
        <taxon>Eukaryota</taxon>
        <taxon>Fungi</taxon>
        <taxon>Dikarya</taxon>
        <taxon>Ascomycota</taxon>
        <taxon>Pezizomycotina</taxon>
        <taxon>Dothideomycetes</taxon>
        <taxon>Dothideomycetidae</taxon>
        <taxon>Mycosphaerellales</taxon>
        <taxon>Mycosphaerellaceae</taxon>
        <taxon>Pseudocercospora</taxon>
    </lineage>
</organism>
<dbReference type="VEuPathDB" id="FungiDB:MYCFIDRAFT_206393"/>
<feature type="region of interest" description="Disordered" evidence="1">
    <location>
        <begin position="1"/>
        <end position="40"/>
    </location>
</feature>
<reference evidence="2 3" key="1">
    <citation type="journal article" date="2012" name="PLoS Pathog.">
        <title>Diverse lifestyles and strategies of plant pathogenesis encoded in the genomes of eighteen Dothideomycetes fungi.</title>
        <authorList>
            <person name="Ohm R.A."/>
            <person name="Feau N."/>
            <person name="Henrissat B."/>
            <person name="Schoch C.L."/>
            <person name="Horwitz B.A."/>
            <person name="Barry K.W."/>
            <person name="Condon B.J."/>
            <person name="Copeland A.C."/>
            <person name="Dhillon B."/>
            <person name="Glaser F."/>
            <person name="Hesse C.N."/>
            <person name="Kosti I."/>
            <person name="LaButti K."/>
            <person name="Lindquist E.A."/>
            <person name="Lucas S."/>
            <person name="Salamov A.A."/>
            <person name="Bradshaw R.E."/>
            <person name="Ciuffetti L."/>
            <person name="Hamelin R.C."/>
            <person name="Kema G.H.J."/>
            <person name="Lawrence C."/>
            <person name="Scott J.A."/>
            <person name="Spatafora J.W."/>
            <person name="Turgeon B.G."/>
            <person name="de Wit P.J.G.M."/>
            <person name="Zhong S."/>
            <person name="Goodwin S.B."/>
            <person name="Grigoriev I.V."/>
        </authorList>
    </citation>
    <scope>NUCLEOTIDE SEQUENCE [LARGE SCALE GENOMIC DNA]</scope>
    <source>
        <strain evidence="2 3">CIRAD86</strain>
    </source>
</reference>
<dbReference type="EMBL" id="KB446555">
    <property type="protein sequence ID" value="EME89574.1"/>
    <property type="molecule type" value="Genomic_DNA"/>
</dbReference>
<evidence type="ECO:0000313" key="2">
    <source>
        <dbReference type="EMBL" id="EME89574.1"/>
    </source>
</evidence>
<dbReference type="Proteomes" id="UP000016932">
    <property type="component" value="Unassembled WGS sequence"/>
</dbReference>
<evidence type="ECO:0000256" key="1">
    <source>
        <dbReference type="SAM" id="MobiDB-lite"/>
    </source>
</evidence>
<keyword evidence="3" id="KW-1185">Reference proteome</keyword>
<dbReference type="GeneID" id="19336474"/>
<dbReference type="HOGENOM" id="CLU_1058158_0_0_1"/>
<dbReference type="KEGG" id="pfj:MYCFIDRAFT_206393"/>
<evidence type="ECO:0000313" key="3">
    <source>
        <dbReference type="Proteomes" id="UP000016932"/>
    </source>
</evidence>
<gene>
    <name evidence="2" type="ORF">MYCFIDRAFT_206393</name>
</gene>
<dbReference type="AlphaFoldDB" id="N1Q9M3"/>
<protein>
    <submittedName>
        <fullName evidence="2">Uncharacterized protein</fullName>
    </submittedName>
</protein>
<name>N1Q9M3_PSEFD</name>
<feature type="compositionally biased region" description="Polar residues" evidence="1">
    <location>
        <begin position="10"/>
        <end position="30"/>
    </location>
</feature>
<accession>N1Q9M3</accession>
<dbReference type="RefSeq" id="XP_007922147.1">
    <property type="nucleotide sequence ID" value="XM_007923956.1"/>
</dbReference>
<sequence length="263" mass="30190">MVGHGARQAPMSTHFRSPNLHINQTNNLQDPRSGLDACQGSLRPDPDLNLAAVEEGTSYEEIALYLHYYRSVVVVVATDYWRSRFYVPQDLICQIGRKQRVVDSSAKPRENLVANRDERSSRTTTSLSDRVIIDEAKIDFSTIRRWWNPFSHDVYVEQEHGRKWLDNLIMKKIAPREARWPCRYPEGRARARTIPTGAGWYTHTCNYLAEAHTSKAKLCSYYGRPPPGYRLLEGNSEQCALTSFDAMEPVKAPERSMHDMMIS</sequence>